<dbReference type="OrthoDB" id="4425882at2"/>
<dbReference type="Proteomes" id="UP000225108">
    <property type="component" value="Unassembled WGS sequence"/>
</dbReference>
<accession>A0A2G3PSF8</accession>
<reference evidence="3 5" key="1">
    <citation type="submission" date="2017-10" db="EMBL/GenBank/DDBJ databases">
        <title>The draft genome sequence of Williamsia sp. BULT 1.1 isolated from the semi-arid grassland soils from South Africa.</title>
        <authorList>
            <person name="Kabwe M.H."/>
            <person name="Govender N."/>
            <person name="Mutseka Lunga P."/>
            <person name="Vikram S."/>
            <person name="Makhalanyane T.P."/>
        </authorList>
    </citation>
    <scope>NUCLEOTIDE SEQUENCE [LARGE SCALE GENOMIC DNA]</scope>
    <source>
        <strain evidence="3 5">BULT 1.1</strain>
    </source>
</reference>
<feature type="transmembrane region" description="Helical" evidence="1">
    <location>
        <begin position="24"/>
        <end position="44"/>
    </location>
</feature>
<organism evidence="3 5">
    <name type="scientific">Williamsia marianensis</name>
    <dbReference type="NCBI Taxonomy" id="85044"/>
    <lineage>
        <taxon>Bacteria</taxon>
        <taxon>Bacillati</taxon>
        <taxon>Actinomycetota</taxon>
        <taxon>Actinomycetes</taxon>
        <taxon>Mycobacteriales</taxon>
        <taxon>Nocardiaceae</taxon>
        <taxon>Williamsia</taxon>
    </lineage>
</organism>
<keyword evidence="1" id="KW-0812">Transmembrane</keyword>
<sequence length="142" mass="15539">MTSARSLPQGRYPAERTPRSRRRWFLALTGLVIIIGVVIAWLAYQRFADPEISGEATGYDILDDTSVEVKFTVNRKDPTVPATCVVRARSKDGSETGRREVYVPASEDPRLPMSAVVRTSAPPAVGEVYGCSDTVPPYLVAP</sequence>
<gene>
    <name evidence="3" type="ORF">CSW57_06070</name>
    <name evidence="4" type="ORF">DFJ75_3110</name>
    <name evidence="2" type="ORF">R4198_10840</name>
</gene>
<dbReference type="Proteomes" id="UP001185792">
    <property type="component" value="Unassembled WGS sequence"/>
</dbReference>
<dbReference type="AlphaFoldDB" id="A0A2G3PSF8"/>
<keyword evidence="7" id="KW-1185">Reference proteome</keyword>
<name>A0A2G3PSF8_WILMA</name>
<protein>
    <submittedName>
        <fullName evidence="3">DUF4307 domain-containing protein</fullName>
    </submittedName>
    <submittedName>
        <fullName evidence="4">Uncharacterized protein DUF4307</fullName>
    </submittedName>
</protein>
<evidence type="ECO:0000313" key="4">
    <source>
        <dbReference type="EMBL" id="RKR96267.1"/>
    </source>
</evidence>
<evidence type="ECO:0000256" key="1">
    <source>
        <dbReference type="SAM" id="Phobius"/>
    </source>
</evidence>
<keyword evidence="1" id="KW-1133">Transmembrane helix</keyword>
<evidence type="ECO:0000313" key="3">
    <source>
        <dbReference type="EMBL" id="PHV68734.1"/>
    </source>
</evidence>
<dbReference type="Proteomes" id="UP000274762">
    <property type="component" value="Unassembled WGS sequence"/>
</dbReference>
<keyword evidence="1" id="KW-0472">Membrane</keyword>
<comment type="caution">
    <text evidence="3">The sequence shown here is derived from an EMBL/GenBank/DDBJ whole genome shotgun (WGS) entry which is preliminary data.</text>
</comment>
<accession>A0A495K4Q7</accession>
<evidence type="ECO:0000313" key="2">
    <source>
        <dbReference type="EMBL" id="MDV7134195.1"/>
    </source>
</evidence>
<reference evidence="2 7" key="3">
    <citation type="submission" date="2023-10" db="EMBL/GenBank/DDBJ databases">
        <title>Development of a sustainable strategy for remediation of hydrocarbon-contaminated territories based on the waste exchange concept.</title>
        <authorList>
            <person name="Krivoruchko A."/>
        </authorList>
    </citation>
    <scope>NUCLEOTIDE SEQUENCE [LARGE SCALE GENOMIC DNA]</scope>
    <source>
        <strain evidence="2 7">IEGM 1236</strain>
    </source>
</reference>
<reference evidence="4 6" key="2">
    <citation type="submission" date="2018-10" db="EMBL/GenBank/DDBJ databases">
        <title>Sequencing the genomes of 1000 actinobacteria strains.</title>
        <authorList>
            <person name="Klenk H.-P."/>
        </authorList>
    </citation>
    <scope>NUCLEOTIDE SEQUENCE [LARGE SCALE GENOMIC DNA]</scope>
    <source>
        <strain evidence="4 6">DSM 44343</strain>
    </source>
</reference>
<proteinExistence type="predicted"/>
<evidence type="ECO:0000313" key="7">
    <source>
        <dbReference type="Proteomes" id="UP001185792"/>
    </source>
</evidence>
<dbReference type="EMBL" id="PEBD01000004">
    <property type="protein sequence ID" value="PHV68734.1"/>
    <property type="molecule type" value="Genomic_DNA"/>
</dbReference>
<dbReference type="Pfam" id="PF14155">
    <property type="entry name" value="DUF4307"/>
    <property type="match status" value="1"/>
</dbReference>
<dbReference type="InterPro" id="IPR025443">
    <property type="entry name" value="DUF4307"/>
</dbReference>
<dbReference type="RefSeq" id="WP_062799928.1">
    <property type="nucleotide sequence ID" value="NZ_CBCRXS010000005.1"/>
</dbReference>
<evidence type="ECO:0000313" key="6">
    <source>
        <dbReference type="Proteomes" id="UP000274762"/>
    </source>
</evidence>
<evidence type="ECO:0000313" key="5">
    <source>
        <dbReference type="Proteomes" id="UP000225108"/>
    </source>
</evidence>
<dbReference type="EMBL" id="RBKV01000001">
    <property type="protein sequence ID" value="RKR96267.1"/>
    <property type="molecule type" value="Genomic_DNA"/>
</dbReference>
<dbReference type="EMBL" id="JAWLUM010000002">
    <property type="protein sequence ID" value="MDV7134195.1"/>
    <property type="molecule type" value="Genomic_DNA"/>
</dbReference>